<keyword evidence="2" id="KW-1133">Transmembrane helix</keyword>
<protein>
    <submittedName>
        <fullName evidence="4">DUF1559 domain-containing protein</fullName>
    </submittedName>
</protein>
<dbReference type="Pfam" id="PF07963">
    <property type="entry name" value="N_methyl"/>
    <property type="match status" value="1"/>
</dbReference>
<feature type="transmembrane region" description="Helical" evidence="2">
    <location>
        <begin position="12"/>
        <end position="36"/>
    </location>
</feature>
<evidence type="ECO:0000256" key="2">
    <source>
        <dbReference type="SAM" id="Phobius"/>
    </source>
</evidence>
<dbReference type="NCBIfam" id="TIGR02532">
    <property type="entry name" value="IV_pilin_GFxxxE"/>
    <property type="match status" value="1"/>
</dbReference>
<evidence type="ECO:0000313" key="5">
    <source>
        <dbReference type="Proteomes" id="UP000525652"/>
    </source>
</evidence>
<proteinExistence type="predicted"/>
<gene>
    <name evidence="4" type="ORF">H5P30_12750</name>
</gene>
<dbReference type="PROSITE" id="PS00409">
    <property type="entry name" value="PROKAR_NTER_METHYL"/>
    <property type="match status" value="1"/>
</dbReference>
<dbReference type="PRINTS" id="PR00813">
    <property type="entry name" value="BCTERIALGSPG"/>
</dbReference>
<dbReference type="EMBL" id="JACHVA010000101">
    <property type="protein sequence ID" value="MBC2602644.1"/>
    <property type="molecule type" value="Genomic_DNA"/>
</dbReference>
<keyword evidence="5" id="KW-1185">Reference proteome</keyword>
<comment type="caution">
    <text evidence="4">The sequence shown here is derived from an EMBL/GenBank/DDBJ whole genome shotgun (WGS) entry which is preliminary data.</text>
</comment>
<evidence type="ECO:0000256" key="1">
    <source>
        <dbReference type="ARBA" id="ARBA00022481"/>
    </source>
</evidence>
<dbReference type="PANTHER" id="PTHR30093">
    <property type="entry name" value="GENERAL SECRETION PATHWAY PROTEIN G"/>
    <property type="match status" value="1"/>
</dbReference>
<dbReference type="InterPro" id="IPR045584">
    <property type="entry name" value="Pilin-like"/>
</dbReference>
<keyword evidence="2" id="KW-0472">Membrane</keyword>
<dbReference type="Proteomes" id="UP000525652">
    <property type="component" value="Unassembled WGS sequence"/>
</dbReference>
<dbReference type="Gene3D" id="3.30.700.10">
    <property type="entry name" value="Glycoprotein, Type 4 Pilin"/>
    <property type="match status" value="1"/>
</dbReference>
<dbReference type="GO" id="GO:0015628">
    <property type="term" value="P:protein secretion by the type II secretion system"/>
    <property type="evidence" value="ECO:0007669"/>
    <property type="project" value="InterPro"/>
</dbReference>
<evidence type="ECO:0000313" key="4">
    <source>
        <dbReference type="EMBL" id="MBC2602644.1"/>
    </source>
</evidence>
<dbReference type="InterPro" id="IPR011453">
    <property type="entry name" value="DUF1559"/>
</dbReference>
<sequence length="239" mass="26096">MHAFRIISRKRGFTLIELLSVIAVIGILAGIIIPVVGRVRESARKADCINNIRQITTGMSLYAGENGNKTPPPSISGDASNQKNTWGYMLWPYIYGSYDNYNDRASDGPQNCLQMGTPVYEPCPDNVFRCPANRIGDYPAYGGRVLPSRHSYGFNFGVGSSPVGGSARMTPVNLFLVTDPAKTAMTLECSAPFANRDVFRMFGLAPHGGELNVAFYDGHIESMTPEKIPSSSSDPFWSL</sequence>
<keyword evidence="1" id="KW-0488">Methylation</keyword>
<dbReference type="SUPFAM" id="SSF54523">
    <property type="entry name" value="Pili subunits"/>
    <property type="match status" value="1"/>
</dbReference>
<evidence type="ECO:0000259" key="3">
    <source>
        <dbReference type="Pfam" id="PF07596"/>
    </source>
</evidence>
<dbReference type="GO" id="GO:0015627">
    <property type="term" value="C:type II protein secretion system complex"/>
    <property type="evidence" value="ECO:0007669"/>
    <property type="project" value="InterPro"/>
</dbReference>
<feature type="domain" description="DUF1559" evidence="3">
    <location>
        <begin position="39"/>
        <end position="170"/>
    </location>
</feature>
<organism evidence="4 5">
    <name type="scientific">Puniceicoccus vermicola</name>
    <dbReference type="NCBI Taxonomy" id="388746"/>
    <lineage>
        <taxon>Bacteria</taxon>
        <taxon>Pseudomonadati</taxon>
        <taxon>Verrucomicrobiota</taxon>
        <taxon>Opitutia</taxon>
        <taxon>Puniceicoccales</taxon>
        <taxon>Puniceicoccaceae</taxon>
        <taxon>Puniceicoccus</taxon>
    </lineage>
</organism>
<name>A0A7X1E515_9BACT</name>
<dbReference type="InterPro" id="IPR012902">
    <property type="entry name" value="N_methyl_site"/>
</dbReference>
<dbReference type="Pfam" id="PF07596">
    <property type="entry name" value="SBP_bac_10"/>
    <property type="match status" value="1"/>
</dbReference>
<reference evidence="4 5" key="1">
    <citation type="submission" date="2020-07" db="EMBL/GenBank/DDBJ databases">
        <authorList>
            <person name="Feng X."/>
        </authorList>
    </citation>
    <scope>NUCLEOTIDE SEQUENCE [LARGE SCALE GENOMIC DNA]</scope>
    <source>
        <strain evidence="4 5">JCM14086</strain>
    </source>
</reference>
<dbReference type="RefSeq" id="WP_185693310.1">
    <property type="nucleotide sequence ID" value="NZ_JACHVA010000101.1"/>
</dbReference>
<dbReference type="AlphaFoldDB" id="A0A7X1E515"/>
<accession>A0A7X1E515</accession>
<keyword evidence="2" id="KW-0812">Transmembrane</keyword>
<dbReference type="InterPro" id="IPR000983">
    <property type="entry name" value="Bac_GSPG_pilin"/>
</dbReference>